<evidence type="ECO:0000256" key="1">
    <source>
        <dbReference type="SAM" id="Phobius"/>
    </source>
</evidence>
<dbReference type="NCBIfam" id="TIGR00254">
    <property type="entry name" value="GGDEF"/>
    <property type="match status" value="1"/>
</dbReference>
<dbReference type="SUPFAM" id="SSF141868">
    <property type="entry name" value="EAL domain-like"/>
    <property type="match status" value="1"/>
</dbReference>
<dbReference type="InterPro" id="IPR029787">
    <property type="entry name" value="Nucleotide_cyclase"/>
</dbReference>
<dbReference type="PANTHER" id="PTHR44757:SF2">
    <property type="entry name" value="BIOFILM ARCHITECTURE MAINTENANCE PROTEIN MBAA"/>
    <property type="match status" value="1"/>
</dbReference>
<feature type="domain" description="EAL" evidence="5">
    <location>
        <begin position="598"/>
        <end position="852"/>
    </location>
</feature>
<dbReference type="NCBIfam" id="TIGR00229">
    <property type="entry name" value="sensory_box"/>
    <property type="match status" value="1"/>
</dbReference>
<dbReference type="SUPFAM" id="SSF55785">
    <property type="entry name" value="PYP-like sensor domain (PAS domain)"/>
    <property type="match status" value="1"/>
</dbReference>
<evidence type="ECO:0000313" key="8">
    <source>
        <dbReference type="Proteomes" id="UP000289166"/>
    </source>
</evidence>
<dbReference type="InterPro" id="IPR035919">
    <property type="entry name" value="EAL_sf"/>
</dbReference>
<dbReference type="CDD" id="cd01948">
    <property type="entry name" value="EAL"/>
    <property type="match status" value="1"/>
</dbReference>
<dbReference type="Pfam" id="PF00563">
    <property type="entry name" value="EAL"/>
    <property type="match status" value="1"/>
</dbReference>
<dbReference type="InterPro" id="IPR043128">
    <property type="entry name" value="Rev_trsase/Diguanyl_cyclase"/>
</dbReference>
<feature type="signal peptide" evidence="2">
    <location>
        <begin position="1"/>
        <end position="25"/>
    </location>
</feature>
<dbReference type="SMART" id="SM00052">
    <property type="entry name" value="EAL"/>
    <property type="match status" value="1"/>
</dbReference>
<evidence type="ECO:0000313" key="7">
    <source>
        <dbReference type="EMBL" id="RXE60317.1"/>
    </source>
</evidence>
<name>A0A4Q0I8H9_9FIRM</name>
<dbReference type="PROSITE" id="PS50887">
    <property type="entry name" value="GGDEF"/>
    <property type="match status" value="1"/>
</dbReference>
<gene>
    <name evidence="7" type="ORF">EFD62_03605</name>
</gene>
<dbReference type="Pfam" id="PF00497">
    <property type="entry name" value="SBP_bac_3"/>
    <property type="match status" value="1"/>
</dbReference>
<dbReference type="InterPro" id="IPR000014">
    <property type="entry name" value="PAS"/>
</dbReference>
<dbReference type="Gene3D" id="3.30.450.20">
    <property type="entry name" value="PAS domain"/>
    <property type="match status" value="1"/>
</dbReference>
<dbReference type="Gene3D" id="3.40.190.10">
    <property type="entry name" value="Periplasmic binding protein-like II"/>
    <property type="match status" value="2"/>
</dbReference>
<dbReference type="Pfam" id="PF13426">
    <property type="entry name" value="PAS_9"/>
    <property type="match status" value="1"/>
</dbReference>
<dbReference type="PROSITE" id="PS50113">
    <property type="entry name" value="PAC"/>
    <property type="match status" value="1"/>
</dbReference>
<dbReference type="Gene3D" id="3.30.70.270">
    <property type="match status" value="1"/>
</dbReference>
<dbReference type="PROSITE" id="PS50112">
    <property type="entry name" value="PAS"/>
    <property type="match status" value="1"/>
</dbReference>
<accession>A0A4Q0I8H9</accession>
<dbReference type="FunFam" id="3.20.20.450:FF:000001">
    <property type="entry name" value="Cyclic di-GMP phosphodiesterase yahA"/>
    <property type="match status" value="1"/>
</dbReference>
<dbReference type="InterPro" id="IPR035965">
    <property type="entry name" value="PAS-like_dom_sf"/>
</dbReference>
<sequence>MIIKCYKIILCVFLMLLIFCQATYALTDTIIYETELNYPPFKFLEGDEIRGFEIELNQYILPNNDYRFGYQFNTWEKVYEKLKRGEIDTCGLLVVNEERKKDILFSDTVLSMYISIYSKERSQNIDIKDLGRYRVGVGKEQYSEHILRNKVGIRNYTCFINVEEAVDALDDGEIDIIFENQDVVNHYLIKKGLTGKIVPLKTDLFPVKVAYGVSKKNPQLVKDINERLDSVKKSGTYEELYRKHFFRHSDFYKRKQRIKNLTAMLVVFILLVLLQVYIRNLKKKISRAYQELRKQHEWLRITLSSIGEAVITTDENGTVTFSNYEIQKLLGLSEDEISGMKLDKLLSGLVDENGNVFKIPIKDVVNLGVLMNLGTNISLMTRHGKKLVSGAAAPIRNNSGAIIGTVIALKDITEIKKKEEILYNMEYYDSLTGLPNRSLFTDRLKMALAQSKRNNEMCALIILDLDNFKAINDTLGHSVGDMLLKQVAEKIKGYLREVDTVARIGGDEFIIIQPQIKDISDATRAADRILRKFQQPWILEGKEYYITASMGIGIYPNDGEDQQTIFKNADTALYRAKELGRNNYQLYTESMNQKVFQRLDIENSLRRAVEREEFVLFYQPQIDIRNGKIVGFEALLRWYHPDYGLVPPMEFIPIAEESGIIVSIGEWVLKTACMQNKKWIDSGLEPHLIAVNLSARQFQQNNVVEMIDRIRCEAGLGPELLELEITESTAMQDLDLTIDVVNQLRKKGIRVSLDDFGIGYSSLNYLKQLPIDTLKIDKSFVRDITANSKEEAIAKSVISLAHKLNLTVVAEGVETKEQLLFLKEEGCDKVQGYLFSKPLPAEEIEKMLREKERFIID</sequence>
<keyword evidence="2" id="KW-0732">Signal</keyword>
<reference evidence="8" key="1">
    <citation type="submission" date="2018-11" db="EMBL/GenBank/DDBJ databases">
        <title>Genome sequencing of a novel mesophilic and cellulolytic organism within the genus Hungateiclostridium.</title>
        <authorList>
            <person name="Rettenmaier R."/>
            <person name="Liebl W."/>
            <person name="Zverlov V."/>
        </authorList>
    </citation>
    <scope>NUCLEOTIDE SEQUENCE [LARGE SCALE GENOMIC DNA]</scope>
    <source>
        <strain evidence="8">N2K1</strain>
    </source>
</reference>
<dbReference type="AlphaFoldDB" id="A0A4Q0I8H9"/>
<dbReference type="InterPro" id="IPR001638">
    <property type="entry name" value="Solute-binding_3/MltF_N"/>
</dbReference>
<dbReference type="CDD" id="cd00130">
    <property type="entry name" value="PAS"/>
    <property type="match status" value="1"/>
</dbReference>
<evidence type="ECO:0000259" key="3">
    <source>
        <dbReference type="PROSITE" id="PS50112"/>
    </source>
</evidence>
<evidence type="ECO:0000256" key="2">
    <source>
        <dbReference type="SAM" id="SignalP"/>
    </source>
</evidence>
<feature type="domain" description="GGDEF" evidence="6">
    <location>
        <begin position="456"/>
        <end position="589"/>
    </location>
</feature>
<dbReference type="RefSeq" id="WP_069194052.1">
    <property type="nucleotide sequence ID" value="NZ_RLII01000002.1"/>
</dbReference>
<feature type="chain" id="PRO_5038895805" evidence="2">
    <location>
        <begin position="26"/>
        <end position="857"/>
    </location>
</feature>
<dbReference type="InterPro" id="IPR000160">
    <property type="entry name" value="GGDEF_dom"/>
</dbReference>
<dbReference type="SUPFAM" id="SSF55073">
    <property type="entry name" value="Nucleotide cyclase"/>
    <property type="match status" value="1"/>
</dbReference>
<dbReference type="Pfam" id="PF00990">
    <property type="entry name" value="GGDEF"/>
    <property type="match status" value="1"/>
</dbReference>
<feature type="domain" description="PAC" evidence="4">
    <location>
        <begin position="373"/>
        <end position="424"/>
    </location>
</feature>
<comment type="caution">
    <text evidence="7">The sequence shown here is derived from an EMBL/GenBank/DDBJ whole genome shotgun (WGS) entry which is preliminary data.</text>
</comment>
<dbReference type="InterPro" id="IPR052155">
    <property type="entry name" value="Biofilm_reg_signaling"/>
</dbReference>
<evidence type="ECO:0000259" key="5">
    <source>
        <dbReference type="PROSITE" id="PS50883"/>
    </source>
</evidence>
<dbReference type="OrthoDB" id="9762141at2"/>
<dbReference type="FunFam" id="3.30.70.270:FF:000001">
    <property type="entry name" value="Diguanylate cyclase domain protein"/>
    <property type="match status" value="1"/>
</dbReference>
<dbReference type="SUPFAM" id="SSF53850">
    <property type="entry name" value="Periplasmic binding protein-like II"/>
    <property type="match status" value="1"/>
</dbReference>
<dbReference type="PROSITE" id="PS50883">
    <property type="entry name" value="EAL"/>
    <property type="match status" value="1"/>
</dbReference>
<dbReference type="InterPro" id="IPR000700">
    <property type="entry name" value="PAS-assoc_C"/>
</dbReference>
<dbReference type="CDD" id="cd01949">
    <property type="entry name" value="GGDEF"/>
    <property type="match status" value="1"/>
</dbReference>
<evidence type="ECO:0000259" key="4">
    <source>
        <dbReference type="PROSITE" id="PS50113"/>
    </source>
</evidence>
<dbReference type="Proteomes" id="UP000289166">
    <property type="component" value="Unassembled WGS sequence"/>
</dbReference>
<dbReference type="EMBL" id="RLII01000002">
    <property type="protein sequence ID" value="RXE60317.1"/>
    <property type="molecule type" value="Genomic_DNA"/>
</dbReference>
<keyword evidence="1" id="KW-0812">Transmembrane</keyword>
<protein>
    <submittedName>
        <fullName evidence="7">EAL domain-containing protein</fullName>
    </submittedName>
</protein>
<dbReference type="SMART" id="SM00062">
    <property type="entry name" value="PBPb"/>
    <property type="match status" value="1"/>
</dbReference>
<proteinExistence type="predicted"/>
<feature type="transmembrane region" description="Helical" evidence="1">
    <location>
        <begin position="261"/>
        <end position="278"/>
    </location>
</feature>
<dbReference type="PANTHER" id="PTHR44757">
    <property type="entry name" value="DIGUANYLATE CYCLASE DGCP"/>
    <property type="match status" value="1"/>
</dbReference>
<dbReference type="SMART" id="SM00091">
    <property type="entry name" value="PAS"/>
    <property type="match status" value="1"/>
</dbReference>
<keyword evidence="1" id="KW-1133">Transmembrane helix</keyword>
<feature type="domain" description="PAS" evidence="3">
    <location>
        <begin position="295"/>
        <end position="368"/>
    </location>
</feature>
<keyword evidence="8" id="KW-1185">Reference proteome</keyword>
<dbReference type="Gene3D" id="3.20.20.450">
    <property type="entry name" value="EAL domain"/>
    <property type="match status" value="1"/>
</dbReference>
<keyword evidence="1" id="KW-0472">Membrane</keyword>
<organism evidence="7 8">
    <name type="scientific">Acetivibrio mesophilus</name>
    <dbReference type="NCBI Taxonomy" id="2487273"/>
    <lineage>
        <taxon>Bacteria</taxon>
        <taxon>Bacillati</taxon>
        <taxon>Bacillota</taxon>
        <taxon>Clostridia</taxon>
        <taxon>Eubacteriales</taxon>
        <taxon>Oscillospiraceae</taxon>
        <taxon>Acetivibrio</taxon>
    </lineage>
</organism>
<dbReference type="SMART" id="SM00267">
    <property type="entry name" value="GGDEF"/>
    <property type="match status" value="1"/>
</dbReference>
<dbReference type="InterPro" id="IPR001633">
    <property type="entry name" value="EAL_dom"/>
</dbReference>
<evidence type="ECO:0000259" key="6">
    <source>
        <dbReference type="PROSITE" id="PS50887"/>
    </source>
</evidence>